<evidence type="ECO:0000256" key="6">
    <source>
        <dbReference type="ARBA" id="ARBA00023136"/>
    </source>
</evidence>
<dbReference type="Gene3D" id="1.20.1070.10">
    <property type="entry name" value="Rhodopsin 7-helix transmembrane proteins"/>
    <property type="match status" value="1"/>
</dbReference>
<organism evidence="12 13">
    <name type="scientific">Adineta ricciae</name>
    <name type="common">Rotifer</name>
    <dbReference type="NCBI Taxonomy" id="249248"/>
    <lineage>
        <taxon>Eukaryota</taxon>
        <taxon>Metazoa</taxon>
        <taxon>Spiralia</taxon>
        <taxon>Gnathifera</taxon>
        <taxon>Rotifera</taxon>
        <taxon>Eurotatoria</taxon>
        <taxon>Bdelloidea</taxon>
        <taxon>Adinetida</taxon>
        <taxon>Adinetidae</taxon>
        <taxon>Adineta</taxon>
    </lineage>
</organism>
<evidence type="ECO:0000313" key="12">
    <source>
        <dbReference type="EMBL" id="CAF1084790.1"/>
    </source>
</evidence>
<dbReference type="PANTHER" id="PTHR24228:SF55">
    <property type="entry name" value="G-PROTEIN COUPLED RECEPTOR 75-RELATED"/>
    <property type="match status" value="1"/>
</dbReference>
<feature type="transmembrane region" description="Helical" evidence="9">
    <location>
        <begin position="233"/>
        <end position="256"/>
    </location>
</feature>
<keyword evidence="6 9" id="KW-0472">Membrane</keyword>
<gene>
    <name evidence="11" type="ORF">EDS130_LOCUS14229</name>
    <name evidence="12" type="ORF">XAT740_LOCUS17516</name>
</gene>
<name>A0A814MW97_ADIRI</name>
<protein>
    <recommendedName>
        <fullName evidence="10">G-protein coupled receptors family 1 profile domain-containing protein</fullName>
    </recommendedName>
</protein>
<keyword evidence="7" id="KW-0675">Receptor</keyword>
<proteinExistence type="predicted"/>
<dbReference type="GO" id="GO:0016493">
    <property type="term" value="F:C-C chemokine receptor activity"/>
    <property type="evidence" value="ECO:0007669"/>
    <property type="project" value="TreeGrafter"/>
</dbReference>
<keyword evidence="13" id="KW-1185">Reference proteome</keyword>
<keyword evidence="5" id="KW-0297">G-protein coupled receptor</keyword>
<dbReference type="Proteomes" id="UP000663828">
    <property type="component" value="Unassembled WGS sequence"/>
</dbReference>
<evidence type="ECO:0000259" key="10">
    <source>
        <dbReference type="PROSITE" id="PS50262"/>
    </source>
</evidence>
<evidence type="ECO:0000256" key="8">
    <source>
        <dbReference type="ARBA" id="ARBA00023224"/>
    </source>
</evidence>
<dbReference type="GO" id="GO:0005886">
    <property type="term" value="C:plasma membrane"/>
    <property type="evidence" value="ECO:0007669"/>
    <property type="project" value="UniProtKB-SubCell"/>
</dbReference>
<evidence type="ECO:0000256" key="9">
    <source>
        <dbReference type="SAM" id="Phobius"/>
    </source>
</evidence>
<evidence type="ECO:0000256" key="2">
    <source>
        <dbReference type="ARBA" id="ARBA00022475"/>
    </source>
</evidence>
<evidence type="ECO:0000256" key="3">
    <source>
        <dbReference type="ARBA" id="ARBA00022692"/>
    </source>
</evidence>
<keyword evidence="2" id="KW-1003">Cell membrane</keyword>
<feature type="domain" description="G-protein coupled receptors family 1 profile" evidence="10">
    <location>
        <begin position="11"/>
        <end position="290"/>
    </location>
</feature>
<feature type="transmembrane region" description="Helical" evidence="9">
    <location>
        <begin position="169"/>
        <end position="188"/>
    </location>
</feature>
<feature type="transmembrane region" description="Helical" evidence="9">
    <location>
        <begin position="129"/>
        <end position="149"/>
    </location>
</feature>
<evidence type="ECO:0000256" key="4">
    <source>
        <dbReference type="ARBA" id="ARBA00022989"/>
    </source>
</evidence>
<keyword evidence="3 9" id="KW-0812">Transmembrane</keyword>
<reference evidence="12" key="1">
    <citation type="submission" date="2021-02" db="EMBL/GenBank/DDBJ databases">
        <authorList>
            <person name="Nowell W R."/>
        </authorList>
    </citation>
    <scope>NUCLEOTIDE SEQUENCE</scope>
</reference>
<evidence type="ECO:0000313" key="11">
    <source>
        <dbReference type="EMBL" id="CAF0987821.1"/>
    </source>
</evidence>
<dbReference type="EMBL" id="CAJNOR010001145">
    <property type="protein sequence ID" value="CAF1084790.1"/>
    <property type="molecule type" value="Genomic_DNA"/>
</dbReference>
<comment type="subcellular location">
    <subcellularLocation>
        <location evidence="1">Cell membrane</location>
        <topology evidence="1">Multi-pass membrane protein</topology>
    </subcellularLocation>
</comment>
<dbReference type="CDD" id="cd00637">
    <property type="entry name" value="7tm_classA_rhodopsin-like"/>
    <property type="match status" value="1"/>
</dbReference>
<sequence length="319" mass="37007">MYFGLFLGSFFTLFLLYELYCRSRLRTSTNVLIVIIFCSDSLRAVVCAILETVVLTKTWNTSIANCENEIPVIHYSPVIINSCRATMAIRSIFNVTQPFGFVAIAYERLYMLLNRNGNSNMNAIRLKHIFIWIAVTFFFGIVFGAYHAIAYPPSNTCYGQSDTASRVAMIIQLFCIFCAALIGSLIYVKICFTVRKHRANLITPIAEDRNMRKRIRRMNTLAKKNIQLTKQAFIIFLSFFFWRLPSTALVFLNLIIAQQLRYKNRCYLEEFTNLSIQLIFVATITDPLVYIWTKSVLKQNFLQLRFLPLRFARSTINDR</sequence>
<dbReference type="OrthoDB" id="10027488at2759"/>
<dbReference type="SUPFAM" id="SSF81321">
    <property type="entry name" value="Family A G protein-coupled receptor-like"/>
    <property type="match status" value="1"/>
</dbReference>
<evidence type="ECO:0000256" key="7">
    <source>
        <dbReference type="ARBA" id="ARBA00023170"/>
    </source>
</evidence>
<keyword evidence="8" id="KW-0807">Transducer</keyword>
<evidence type="ECO:0000313" key="13">
    <source>
        <dbReference type="Proteomes" id="UP000663828"/>
    </source>
</evidence>
<comment type="caution">
    <text evidence="12">The sequence shown here is derived from an EMBL/GenBank/DDBJ whole genome shotgun (WGS) entry which is preliminary data.</text>
</comment>
<feature type="transmembrane region" description="Helical" evidence="9">
    <location>
        <begin position="276"/>
        <end position="293"/>
    </location>
</feature>
<dbReference type="InterPro" id="IPR017452">
    <property type="entry name" value="GPCR_Rhodpsn_7TM"/>
</dbReference>
<dbReference type="EMBL" id="CAJNOJ010000057">
    <property type="protein sequence ID" value="CAF0987821.1"/>
    <property type="molecule type" value="Genomic_DNA"/>
</dbReference>
<dbReference type="AlphaFoldDB" id="A0A814MW97"/>
<dbReference type="PANTHER" id="PTHR24228">
    <property type="entry name" value="B2 BRADYKININ RECEPTOR/ANGIOTENSIN II RECEPTOR"/>
    <property type="match status" value="1"/>
</dbReference>
<keyword evidence="4 9" id="KW-1133">Transmembrane helix</keyword>
<evidence type="ECO:0000256" key="1">
    <source>
        <dbReference type="ARBA" id="ARBA00004651"/>
    </source>
</evidence>
<dbReference type="Proteomes" id="UP000663852">
    <property type="component" value="Unassembled WGS sequence"/>
</dbReference>
<evidence type="ECO:0000256" key="5">
    <source>
        <dbReference type="ARBA" id="ARBA00023040"/>
    </source>
</evidence>
<accession>A0A814MW97</accession>
<dbReference type="PROSITE" id="PS50262">
    <property type="entry name" value="G_PROTEIN_RECEP_F1_2"/>
    <property type="match status" value="1"/>
</dbReference>